<feature type="transmembrane region" description="Helical" evidence="1">
    <location>
        <begin position="526"/>
        <end position="545"/>
    </location>
</feature>
<proteinExistence type="predicted"/>
<name>A0ABT1Y4H9_9FIRM</name>
<feature type="transmembrane region" description="Helical" evidence="1">
    <location>
        <begin position="454"/>
        <end position="474"/>
    </location>
</feature>
<feature type="transmembrane region" description="Helical" evidence="1">
    <location>
        <begin position="12"/>
        <end position="32"/>
    </location>
</feature>
<keyword evidence="1" id="KW-0812">Transmembrane</keyword>
<dbReference type="Proteomes" id="UP001524944">
    <property type="component" value="Unassembled WGS sequence"/>
</dbReference>
<comment type="caution">
    <text evidence="2">The sequence shown here is derived from an EMBL/GenBank/DDBJ whole genome shotgun (WGS) entry which is preliminary data.</text>
</comment>
<feature type="transmembrane region" description="Helical" evidence="1">
    <location>
        <begin position="371"/>
        <end position="389"/>
    </location>
</feature>
<sequence length="670" mass="74319">MEVGQSVMNKGWKWVLIGAILAGMLMAGYVAWARNGVEQANKEITAVLDWKQVKELAARENIPEQEVLEEFRGKITGVLFKETTLNDLKAKGDLLFKTGIEMKWDLRTGASQGLKLKGNDQEEEIQEDWTYLVFADEESMERVQRNLSLKLADQNPQLLSCYLQTPQGVMPVLGTSLSLNDIILLGVGFEEEDLSLVRSVGLQIIPQIRFWRNVTEESLEVVFGQFQDMPVSAVFFNDREVPGIGLPIHRQKEALKAIAHQIEGLHVPLGMIEFLPQKGISMVGQYLEKNMVRMHSIGEAEMLTTTQSQAVERYTLAAAERDIRVLLVRLIPGMGIKDLNNYLAELKTSLEDKGYQLGYAQGFGSLPFSRLYLALIGLGVTAGGMLLLEQLKLRRLGLLLGALGFIAFLGLLFIGEISIARKAMALMSVIIFPTLSVTLCLGEKSSGLGNTILQFIKMALISWIGALLMVGLLGDKTFMYTLDQFMGVKLAHVVPLFLIVLIFYVFKSSTMHPLKKAGQVLDYPIAVKHVILLGILGIVLLIYLMRTGNDSGTVSAWELALRSGLGDLLAVRPRTKEFLIGHPLMFLLIYLGYRDKYLPILVVGMIGQVSLVNTFAHIHTPIVISLLRAFNGLWLGILVGLLLIGLIKAGQKLMVKIQTAIEAMDQEEVR</sequence>
<reference evidence="2 3" key="1">
    <citation type="submission" date="2022-08" db="EMBL/GenBank/DDBJ databases">
        <title>Proteogenomics of the novel Dehalobacterium formicoaceticum strain EZ94 highlights a key role of methyltransferases during anaerobic dichloromethane degradation.</title>
        <authorList>
            <person name="Wasmund K."/>
        </authorList>
    </citation>
    <scope>NUCLEOTIDE SEQUENCE [LARGE SCALE GENOMIC DNA]</scope>
    <source>
        <strain evidence="2 3">EZ94</strain>
    </source>
</reference>
<feature type="transmembrane region" description="Helical" evidence="1">
    <location>
        <begin position="423"/>
        <end position="442"/>
    </location>
</feature>
<dbReference type="RefSeq" id="WP_257913067.1">
    <property type="nucleotide sequence ID" value="NZ_JANPWE010000003.1"/>
</dbReference>
<evidence type="ECO:0000313" key="2">
    <source>
        <dbReference type="EMBL" id="MCR6545401.1"/>
    </source>
</evidence>
<protein>
    <submittedName>
        <fullName evidence="2">DUF5693 family protein</fullName>
    </submittedName>
</protein>
<keyword evidence="3" id="KW-1185">Reference proteome</keyword>
<evidence type="ECO:0000313" key="3">
    <source>
        <dbReference type="Proteomes" id="UP001524944"/>
    </source>
</evidence>
<feature type="transmembrane region" description="Helical" evidence="1">
    <location>
        <begin position="486"/>
        <end position="506"/>
    </location>
</feature>
<dbReference type="InterPro" id="IPR043748">
    <property type="entry name" value="DUF5693"/>
</dbReference>
<feature type="transmembrane region" description="Helical" evidence="1">
    <location>
        <begin position="600"/>
        <end position="620"/>
    </location>
</feature>
<feature type="transmembrane region" description="Helical" evidence="1">
    <location>
        <begin position="626"/>
        <end position="647"/>
    </location>
</feature>
<feature type="transmembrane region" description="Helical" evidence="1">
    <location>
        <begin position="396"/>
        <end position="417"/>
    </location>
</feature>
<keyword evidence="1" id="KW-0472">Membrane</keyword>
<dbReference type="Pfam" id="PF18949">
    <property type="entry name" value="DUF5693"/>
    <property type="match status" value="1"/>
</dbReference>
<accession>A0ABT1Y4H9</accession>
<dbReference type="EMBL" id="JANPWE010000003">
    <property type="protein sequence ID" value="MCR6545401.1"/>
    <property type="molecule type" value="Genomic_DNA"/>
</dbReference>
<organism evidence="2 3">
    <name type="scientific">Dehalobacterium formicoaceticum</name>
    <dbReference type="NCBI Taxonomy" id="51515"/>
    <lineage>
        <taxon>Bacteria</taxon>
        <taxon>Bacillati</taxon>
        <taxon>Bacillota</taxon>
        <taxon>Clostridia</taxon>
        <taxon>Eubacteriales</taxon>
        <taxon>Peptococcaceae</taxon>
        <taxon>Dehalobacterium</taxon>
    </lineage>
</organism>
<keyword evidence="1" id="KW-1133">Transmembrane helix</keyword>
<evidence type="ECO:0000256" key="1">
    <source>
        <dbReference type="SAM" id="Phobius"/>
    </source>
</evidence>
<gene>
    <name evidence="2" type="ORF">NVS47_07710</name>
</gene>